<dbReference type="InterPro" id="IPR001375">
    <property type="entry name" value="Peptidase_S9_cat"/>
</dbReference>
<dbReference type="Gene3D" id="3.40.50.1820">
    <property type="entry name" value="alpha/beta hydrolase"/>
    <property type="match status" value="1"/>
</dbReference>
<dbReference type="Pfam" id="PF00326">
    <property type="entry name" value="Peptidase_S9"/>
    <property type="match status" value="1"/>
</dbReference>
<dbReference type="Gene3D" id="2.40.380.10">
    <property type="entry name" value="FomD-like"/>
    <property type="match status" value="1"/>
</dbReference>
<dbReference type="InterPro" id="IPR029058">
    <property type="entry name" value="AB_hydrolase_fold"/>
</dbReference>
<dbReference type="GO" id="GO:0008236">
    <property type="term" value="F:serine-type peptidase activity"/>
    <property type="evidence" value="ECO:0007669"/>
    <property type="project" value="InterPro"/>
</dbReference>
<gene>
    <name evidence="3" type="ORF">E4665_17580</name>
</gene>
<sequence>MRRIIERKIRYDSTLAEYTCEVVKLTKKYAVLTYEMAETVMVGTTEADMKIPAGSRTYAYYWTDRPYNIYIWRARSGEFLGAYFNIVKNTRITDQVVSFEDLIVDLLVRPDGCSFMLDKEELPEPLGNFENGCVHRTLDHLAESYDRLLPPILSETRIMGSEESFNKKLPFTRYRAEKSSGDLTIVMYHGWGSSADVFEEKAGILSSLGYQVILPELIYHDRRANIGDHFNPQSAQRYFWKTIFRSIDEAPDLLRLLKCPPNRVVLMGSSMGGFIASGIFSSMKGLAGLIVVNGSGSFSLSESIFREKDGRNELTEGERVEFSRYNPVESPILNDAPQLLMHGDSDSIVSIKGEEDYVKITREKADNACLTFKTFPGIDHQFTEPMFHEMVYWLKNNVG</sequence>
<accession>A0A4Z0GIP3</accession>
<dbReference type="InterPro" id="IPR035930">
    <property type="entry name" value="FomD-like_sf"/>
</dbReference>
<dbReference type="Pfam" id="PF04167">
    <property type="entry name" value="DUF402"/>
    <property type="match status" value="1"/>
</dbReference>
<keyword evidence="4" id="KW-1185">Reference proteome</keyword>
<reference evidence="3 4" key="1">
    <citation type="journal article" date="2015" name="Int. J. Syst. Evol. Microbiol.">
        <title>Sporolactobacillus shoreae sp. nov. and Sporolactobacillus spathodeae sp. nov., two spore-forming lactic acid bacteria isolated from tree barks in Thailand.</title>
        <authorList>
            <person name="Thamacharoensuk T."/>
            <person name="Kitahara M."/>
            <person name="Ohkuma M."/>
            <person name="Thongchul N."/>
            <person name="Tanasupawat S."/>
        </authorList>
    </citation>
    <scope>NUCLEOTIDE SEQUENCE [LARGE SCALE GENOMIC DNA]</scope>
    <source>
        <strain evidence="3 4">BK92</strain>
    </source>
</reference>
<name>A0A4Z0GIP3_9BACL</name>
<dbReference type="OrthoDB" id="31158at2"/>
<dbReference type="PANTHER" id="PTHR41271:SF1">
    <property type="entry name" value="DUF402 DOMAIN-CONTAINING PROTEIN"/>
    <property type="match status" value="1"/>
</dbReference>
<evidence type="ECO:0000259" key="1">
    <source>
        <dbReference type="Pfam" id="PF00326"/>
    </source>
</evidence>
<evidence type="ECO:0000313" key="4">
    <source>
        <dbReference type="Proteomes" id="UP000298347"/>
    </source>
</evidence>
<protein>
    <submittedName>
        <fullName evidence="3">DUF402 domain-containing protein</fullName>
    </submittedName>
</protein>
<dbReference type="EMBL" id="SRJD01000040">
    <property type="protein sequence ID" value="TGA95734.1"/>
    <property type="molecule type" value="Genomic_DNA"/>
</dbReference>
<feature type="domain" description="Peptidase S9 prolyl oligopeptidase catalytic" evidence="1">
    <location>
        <begin position="261"/>
        <end position="386"/>
    </location>
</feature>
<dbReference type="SUPFAM" id="SSF53474">
    <property type="entry name" value="alpha/beta-Hydrolases"/>
    <property type="match status" value="1"/>
</dbReference>
<proteinExistence type="predicted"/>
<evidence type="ECO:0000259" key="2">
    <source>
        <dbReference type="Pfam" id="PF04167"/>
    </source>
</evidence>
<dbReference type="AlphaFoldDB" id="A0A4Z0GIP3"/>
<comment type="caution">
    <text evidence="3">The sequence shown here is derived from an EMBL/GenBank/DDBJ whole genome shotgun (WGS) entry which is preliminary data.</text>
</comment>
<feature type="domain" description="DUF402" evidence="2">
    <location>
        <begin position="48"/>
        <end position="124"/>
    </location>
</feature>
<organism evidence="3 4">
    <name type="scientific">Sporolactobacillus shoreae</name>
    <dbReference type="NCBI Taxonomy" id="1465501"/>
    <lineage>
        <taxon>Bacteria</taxon>
        <taxon>Bacillati</taxon>
        <taxon>Bacillota</taxon>
        <taxon>Bacilli</taxon>
        <taxon>Bacillales</taxon>
        <taxon>Sporolactobacillaceae</taxon>
        <taxon>Sporolactobacillus</taxon>
    </lineage>
</organism>
<evidence type="ECO:0000313" key="3">
    <source>
        <dbReference type="EMBL" id="TGA95734.1"/>
    </source>
</evidence>
<dbReference type="InterPro" id="IPR007295">
    <property type="entry name" value="DUF402"/>
</dbReference>
<dbReference type="Proteomes" id="UP000298347">
    <property type="component" value="Unassembled WGS sequence"/>
</dbReference>
<dbReference type="GO" id="GO:0006508">
    <property type="term" value="P:proteolysis"/>
    <property type="evidence" value="ECO:0007669"/>
    <property type="project" value="InterPro"/>
</dbReference>
<dbReference type="PANTHER" id="PTHR41271">
    <property type="entry name" value="DUF402 DOMAIN-CONTAINING PROTEIN"/>
    <property type="match status" value="1"/>
</dbReference>
<dbReference type="SUPFAM" id="SSF159234">
    <property type="entry name" value="FomD-like"/>
    <property type="match status" value="1"/>
</dbReference>